<dbReference type="AlphaFoldDB" id="A0A9N9I638"/>
<name>A0A9N9I638_9GLOM</name>
<reference evidence="1" key="1">
    <citation type="submission" date="2021-06" db="EMBL/GenBank/DDBJ databases">
        <authorList>
            <person name="Kallberg Y."/>
            <person name="Tangrot J."/>
            <person name="Rosling A."/>
        </authorList>
    </citation>
    <scope>NUCLEOTIDE SEQUENCE</scope>
    <source>
        <strain evidence="1">IN212</strain>
    </source>
</reference>
<sequence length="146" mass="16336">MECFEYNAITSTSNVKMKMTVLYPFHSIRFQKYLGPSGSNIKLDNAYLISGFVKFSASGKLMIEATEIEYLKTNVNSNMFESSSSISTQSIVNIIADNIESAQKQDHVTSSFNNKSSEIPIVIIDNDTESNLNNKEKQSNLKDSNK</sequence>
<protein>
    <submittedName>
        <fullName evidence="1">10584_t:CDS:1</fullName>
    </submittedName>
</protein>
<evidence type="ECO:0000313" key="1">
    <source>
        <dbReference type="EMBL" id="CAG8721722.1"/>
    </source>
</evidence>
<gene>
    <name evidence="1" type="ORF">RFULGI_LOCUS11504</name>
</gene>
<comment type="caution">
    <text evidence="1">The sequence shown here is derived from an EMBL/GenBank/DDBJ whole genome shotgun (WGS) entry which is preliminary data.</text>
</comment>
<dbReference type="Proteomes" id="UP000789396">
    <property type="component" value="Unassembled WGS sequence"/>
</dbReference>
<evidence type="ECO:0000313" key="2">
    <source>
        <dbReference type="Proteomes" id="UP000789396"/>
    </source>
</evidence>
<feature type="non-terminal residue" evidence="1">
    <location>
        <position position="146"/>
    </location>
</feature>
<organism evidence="1 2">
    <name type="scientific">Racocetra fulgida</name>
    <dbReference type="NCBI Taxonomy" id="60492"/>
    <lineage>
        <taxon>Eukaryota</taxon>
        <taxon>Fungi</taxon>
        <taxon>Fungi incertae sedis</taxon>
        <taxon>Mucoromycota</taxon>
        <taxon>Glomeromycotina</taxon>
        <taxon>Glomeromycetes</taxon>
        <taxon>Diversisporales</taxon>
        <taxon>Gigasporaceae</taxon>
        <taxon>Racocetra</taxon>
    </lineage>
</organism>
<proteinExistence type="predicted"/>
<dbReference type="EMBL" id="CAJVPZ010025236">
    <property type="protein sequence ID" value="CAG8721722.1"/>
    <property type="molecule type" value="Genomic_DNA"/>
</dbReference>
<keyword evidence="2" id="KW-1185">Reference proteome</keyword>
<dbReference type="OrthoDB" id="2477032at2759"/>
<accession>A0A9N9I638</accession>